<evidence type="ECO:0000313" key="3">
    <source>
        <dbReference type="EMBL" id="MBB6714607.1"/>
    </source>
</evidence>
<name>A0A7X0SE38_9CLOT</name>
<reference evidence="3 4" key="1">
    <citation type="submission" date="2020-08" db="EMBL/GenBank/DDBJ databases">
        <title>Clostridia isolated from Swiss meat.</title>
        <authorList>
            <person name="Wambui J."/>
            <person name="Stevens M.J.A."/>
            <person name="Stephan R."/>
        </authorList>
    </citation>
    <scope>NUCLEOTIDE SEQUENCE [LARGE SCALE GENOMIC DNA]</scope>
    <source>
        <strain evidence="3 4">CM001</strain>
    </source>
</reference>
<evidence type="ECO:0000256" key="1">
    <source>
        <dbReference type="ARBA" id="ARBA00007637"/>
    </source>
</evidence>
<evidence type="ECO:0000259" key="2">
    <source>
        <dbReference type="Pfam" id="PF01370"/>
    </source>
</evidence>
<dbReference type="PANTHER" id="PTHR43000">
    <property type="entry name" value="DTDP-D-GLUCOSE 4,6-DEHYDRATASE-RELATED"/>
    <property type="match status" value="1"/>
</dbReference>
<gene>
    <name evidence="3" type="ORF">H7E68_07670</name>
</gene>
<proteinExistence type="inferred from homology"/>
<dbReference type="AlphaFoldDB" id="A0A7X0SE38"/>
<dbReference type="InterPro" id="IPR036291">
    <property type="entry name" value="NAD(P)-bd_dom_sf"/>
</dbReference>
<sequence length="309" mass="35464">MKKKYLVTGASGFVGACLVRRLVENNENVHIIARETSDLWRVLDIKENLTIHNVDLMNEEQIKKMTTDEKFNVIYHLATYGGYHFQKNLDNIINTNLIGTWNLFRYASETGVEMFVNTSSSSEYGEKDEPMNEEMILNPNNMYGATKASSTILCSTYAKINKIPFVTYRLFSPYGYYDAQTRLIPTVIDNCLKNKKIELGSKTSKRDFIFIDDVIDAYIKAPLLCDKYGEVYNIGSGIQYTVEEVVNKIVKQTNSNAELVWNNNLGRQYEPKAWYSDISKIKQDLGWSPKLSMDEGLDITINWLKKDSL</sequence>
<feature type="domain" description="NAD-dependent epimerase/dehydratase" evidence="2">
    <location>
        <begin position="6"/>
        <end position="235"/>
    </location>
</feature>
<dbReference type="Gene3D" id="3.40.50.720">
    <property type="entry name" value="NAD(P)-binding Rossmann-like Domain"/>
    <property type="match status" value="1"/>
</dbReference>
<accession>A0A7X0SE38</accession>
<organism evidence="3 4">
    <name type="scientific">Clostridium gasigenes</name>
    <dbReference type="NCBI Taxonomy" id="94869"/>
    <lineage>
        <taxon>Bacteria</taxon>
        <taxon>Bacillati</taxon>
        <taxon>Bacillota</taxon>
        <taxon>Clostridia</taxon>
        <taxon>Eubacteriales</taxon>
        <taxon>Clostridiaceae</taxon>
        <taxon>Clostridium</taxon>
    </lineage>
</organism>
<evidence type="ECO:0000313" key="4">
    <source>
        <dbReference type="Proteomes" id="UP000585258"/>
    </source>
</evidence>
<dbReference type="PROSITE" id="PS51257">
    <property type="entry name" value="PROKAR_LIPOPROTEIN"/>
    <property type="match status" value="1"/>
</dbReference>
<dbReference type="Proteomes" id="UP000585258">
    <property type="component" value="Unassembled WGS sequence"/>
</dbReference>
<dbReference type="RefSeq" id="WP_185164163.1">
    <property type="nucleotide sequence ID" value="NZ_JACKWY010000004.1"/>
</dbReference>
<dbReference type="SUPFAM" id="SSF51735">
    <property type="entry name" value="NAD(P)-binding Rossmann-fold domains"/>
    <property type="match status" value="1"/>
</dbReference>
<dbReference type="Pfam" id="PF01370">
    <property type="entry name" value="Epimerase"/>
    <property type="match status" value="1"/>
</dbReference>
<dbReference type="EMBL" id="JACKWY010000004">
    <property type="protein sequence ID" value="MBB6714607.1"/>
    <property type="molecule type" value="Genomic_DNA"/>
</dbReference>
<protein>
    <submittedName>
        <fullName evidence="3">GDP-mannose 4,6-dehydratase</fullName>
    </submittedName>
</protein>
<dbReference type="InterPro" id="IPR001509">
    <property type="entry name" value="Epimerase_deHydtase"/>
</dbReference>
<dbReference type="PRINTS" id="PR01713">
    <property type="entry name" value="NUCEPIMERASE"/>
</dbReference>
<comment type="similarity">
    <text evidence="1">Belongs to the NAD(P)-dependent epimerase/dehydratase family.</text>
</comment>
<comment type="caution">
    <text evidence="3">The sequence shown here is derived from an EMBL/GenBank/DDBJ whole genome shotgun (WGS) entry which is preliminary data.</text>
</comment>